<dbReference type="PANTHER" id="PTHR47894:SF1">
    <property type="entry name" value="HTH-TYPE TRANSCRIPTIONAL REGULATOR VQSM"/>
    <property type="match status" value="1"/>
</dbReference>
<dbReference type="Proteomes" id="UP000573499">
    <property type="component" value="Unassembled WGS sequence"/>
</dbReference>
<keyword evidence="1" id="KW-0805">Transcription regulation</keyword>
<dbReference type="InterPro" id="IPR009057">
    <property type="entry name" value="Homeodomain-like_sf"/>
</dbReference>
<dbReference type="SUPFAM" id="SSF46689">
    <property type="entry name" value="Homeodomain-like"/>
    <property type="match status" value="1"/>
</dbReference>
<dbReference type="Pfam" id="PF12625">
    <property type="entry name" value="Arabinose_bd"/>
    <property type="match status" value="1"/>
</dbReference>
<evidence type="ECO:0000259" key="4">
    <source>
        <dbReference type="PROSITE" id="PS01124"/>
    </source>
</evidence>
<name>A0A7W2ILA0_9BURK</name>
<proteinExistence type="predicted"/>
<sequence length="345" mass="38405">MANWDFPRGIAGMRVLAELGVSHGLSLGQCLAGSGVRQGDLENPSAVVSAEQELRLIRNLLAYLKDVPALGVIAGMRYHYTTFGMLGFAMVTSPDIHEALSVAMRYFNLTFALSRFETSDTECDTLVSVDASALPVELRRFVTERDMAALATVQRELIPDPSMLKSVELAFPPPKEMAPYRQAFGQLPDFGKARNLAVFDRSRMRQPLPQANELVLKSSEEQCGRILARHGARLGMTHKVREHLARNAGLGMDQIARALFMTARTLRRQLTEEGASFATLRDQVRLALAEEYLVVLKLSVEETAYRLGYASAPPFIAAFRRLTGETPLVFKRRQEAERNRQLPLV</sequence>
<dbReference type="InterPro" id="IPR018060">
    <property type="entry name" value="HTH_AraC"/>
</dbReference>
<gene>
    <name evidence="5" type="ORF">H3H39_14530</name>
</gene>
<dbReference type="RefSeq" id="WP_182154086.1">
    <property type="nucleotide sequence ID" value="NZ_JACEZU010000006.1"/>
</dbReference>
<evidence type="ECO:0000313" key="6">
    <source>
        <dbReference type="Proteomes" id="UP000573499"/>
    </source>
</evidence>
<protein>
    <submittedName>
        <fullName evidence="5">AraC family transcriptional regulator</fullName>
    </submittedName>
</protein>
<evidence type="ECO:0000256" key="3">
    <source>
        <dbReference type="ARBA" id="ARBA00023163"/>
    </source>
</evidence>
<feature type="domain" description="HTH araC/xylS-type" evidence="4">
    <location>
        <begin position="234"/>
        <end position="333"/>
    </location>
</feature>
<dbReference type="PROSITE" id="PS00041">
    <property type="entry name" value="HTH_ARAC_FAMILY_1"/>
    <property type="match status" value="1"/>
</dbReference>
<evidence type="ECO:0000256" key="2">
    <source>
        <dbReference type="ARBA" id="ARBA00023125"/>
    </source>
</evidence>
<organism evidence="5 6">
    <name type="scientific">Rugamonas apoptosis</name>
    <dbReference type="NCBI Taxonomy" id="2758570"/>
    <lineage>
        <taxon>Bacteria</taxon>
        <taxon>Pseudomonadati</taxon>
        <taxon>Pseudomonadota</taxon>
        <taxon>Betaproteobacteria</taxon>
        <taxon>Burkholderiales</taxon>
        <taxon>Oxalobacteraceae</taxon>
        <taxon>Telluria group</taxon>
        <taxon>Rugamonas</taxon>
    </lineage>
</organism>
<comment type="caution">
    <text evidence="5">The sequence shown here is derived from an EMBL/GenBank/DDBJ whole genome shotgun (WGS) entry which is preliminary data.</text>
</comment>
<dbReference type="GO" id="GO:0000976">
    <property type="term" value="F:transcription cis-regulatory region binding"/>
    <property type="evidence" value="ECO:0007669"/>
    <property type="project" value="TreeGrafter"/>
</dbReference>
<dbReference type="GO" id="GO:0003700">
    <property type="term" value="F:DNA-binding transcription factor activity"/>
    <property type="evidence" value="ECO:0007669"/>
    <property type="project" value="InterPro"/>
</dbReference>
<dbReference type="SMART" id="SM00342">
    <property type="entry name" value="HTH_ARAC"/>
    <property type="match status" value="1"/>
</dbReference>
<dbReference type="PANTHER" id="PTHR47894">
    <property type="entry name" value="HTH-TYPE TRANSCRIPTIONAL REGULATOR GADX"/>
    <property type="match status" value="1"/>
</dbReference>
<keyword evidence="6" id="KW-1185">Reference proteome</keyword>
<dbReference type="Gene3D" id="1.10.10.60">
    <property type="entry name" value="Homeodomain-like"/>
    <property type="match status" value="1"/>
</dbReference>
<dbReference type="InterPro" id="IPR032687">
    <property type="entry name" value="AraC-type_N"/>
</dbReference>
<dbReference type="InterPro" id="IPR018062">
    <property type="entry name" value="HTH_AraC-typ_CS"/>
</dbReference>
<keyword evidence="2" id="KW-0238">DNA-binding</keyword>
<keyword evidence="3" id="KW-0804">Transcription</keyword>
<evidence type="ECO:0000313" key="5">
    <source>
        <dbReference type="EMBL" id="MBA5688262.1"/>
    </source>
</evidence>
<evidence type="ECO:0000256" key="1">
    <source>
        <dbReference type="ARBA" id="ARBA00023015"/>
    </source>
</evidence>
<accession>A0A7W2ILA0</accession>
<reference evidence="5 6" key="1">
    <citation type="submission" date="2020-07" db="EMBL/GenBank/DDBJ databases">
        <title>Novel species isolated from subtropical streams in China.</title>
        <authorList>
            <person name="Lu H."/>
        </authorList>
    </citation>
    <scope>NUCLEOTIDE SEQUENCE [LARGE SCALE GENOMIC DNA]</scope>
    <source>
        <strain evidence="5 6">LX47W</strain>
    </source>
</reference>
<dbReference type="GO" id="GO:0005829">
    <property type="term" value="C:cytosol"/>
    <property type="evidence" value="ECO:0007669"/>
    <property type="project" value="TreeGrafter"/>
</dbReference>
<dbReference type="EMBL" id="JACEZU010000006">
    <property type="protein sequence ID" value="MBA5688262.1"/>
    <property type="molecule type" value="Genomic_DNA"/>
</dbReference>
<dbReference type="Pfam" id="PF12833">
    <property type="entry name" value="HTH_18"/>
    <property type="match status" value="1"/>
</dbReference>
<dbReference type="AlphaFoldDB" id="A0A7W2ILA0"/>
<dbReference type="PROSITE" id="PS01124">
    <property type="entry name" value="HTH_ARAC_FAMILY_2"/>
    <property type="match status" value="1"/>
</dbReference>